<evidence type="ECO:0000256" key="2">
    <source>
        <dbReference type="ARBA" id="ARBA00022723"/>
    </source>
</evidence>
<proteinExistence type="predicted"/>
<dbReference type="Pfam" id="PF13640">
    <property type="entry name" value="2OG-FeII_Oxy_3"/>
    <property type="match status" value="1"/>
</dbReference>
<dbReference type="EMBL" id="CAKKNE010000002">
    <property type="protein sequence ID" value="CAH0367190.1"/>
    <property type="molecule type" value="Genomic_DNA"/>
</dbReference>
<evidence type="ECO:0000259" key="7">
    <source>
        <dbReference type="PROSITE" id="PS51471"/>
    </source>
</evidence>
<gene>
    <name evidence="8" type="ORF">PECAL_2P02010</name>
</gene>
<dbReference type="GO" id="GO:0004656">
    <property type="term" value="F:procollagen-proline 4-dioxygenase activity"/>
    <property type="evidence" value="ECO:0007669"/>
    <property type="project" value="TreeGrafter"/>
</dbReference>
<accession>A0A8J2S9S8</accession>
<evidence type="ECO:0000256" key="6">
    <source>
        <dbReference type="SAM" id="SignalP"/>
    </source>
</evidence>
<evidence type="ECO:0000256" key="4">
    <source>
        <dbReference type="ARBA" id="ARBA00023002"/>
    </source>
</evidence>
<comment type="caution">
    <text evidence="8">The sequence shown here is derived from an EMBL/GenBank/DDBJ whole genome shotgun (WGS) entry which is preliminary data.</text>
</comment>
<dbReference type="Proteomes" id="UP000789595">
    <property type="component" value="Unassembled WGS sequence"/>
</dbReference>
<evidence type="ECO:0000313" key="9">
    <source>
        <dbReference type="Proteomes" id="UP000789595"/>
    </source>
</evidence>
<evidence type="ECO:0000313" key="8">
    <source>
        <dbReference type="EMBL" id="CAH0367190.1"/>
    </source>
</evidence>
<protein>
    <recommendedName>
        <fullName evidence="7">Fe2OG dioxygenase domain-containing protein</fullName>
    </recommendedName>
</protein>
<dbReference type="InterPro" id="IPR044862">
    <property type="entry name" value="Pro_4_hyd_alph_FE2OG_OXY"/>
</dbReference>
<dbReference type="GO" id="GO:0031418">
    <property type="term" value="F:L-ascorbic acid binding"/>
    <property type="evidence" value="ECO:0007669"/>
    <property type="project" value="InterPro"/>
</dbReference>
<keyword evidence="4" id="KW-0560">Oxidoreductase</keyword>
<organism evidence="8 9">
    <name type="scientific">Pelagomonas calceolata</name>
    <dbReference type="NCBI Taxonomy" id="35677"/>
    <lineage>
        <taxon>Eukaryota</taxon>
        <taxon>Sar</taxon>
        <taxon>Stramenopiles</taxon>
        <taxon>Ochrophyta</taxon>
        <taxon>Pelagophyceae</taxon>
        <taxon>Pelagomonadales</taxon>
        <taxon>Pelagomonadaceae</taxon>
        <taxon>Pelagomonas</taxon>
    </lineage>
</organism>
<dbReference type="InterPro" id="IPR036208">
    <property type="entry name" value="VHL_sf"/>
</dbReference>
<dbReference type="PROSITE" id="PS51471">
    <property type="entry name" value="FE2OG_OXY"/>
    <property type="match status" value="1"/>
</dbReference>
<evidence type="ECO:0000256" key="3">
    <source>
        <dbReference type="ARBA" id="ARBA00022964"/>
    </source>
</evidence>
<keyword evidence="9" id="KW-1185">Reference proteome</keyword>
<dbReference type="Gene3D" id="2.60.40.780">
    <property type="entry name" value="von Hippel-Lindau disease tumour suppressor, beta domain"/>
    <property type="match status" value="1"/>
</dbReference>
<dbReference type="OrthoDB" id="420380at2759"/>
<keyword evidence="3" id="KW-0223">Dioxygenase</keyword>
<dbReference type="Gene3D" id="2.60.120.620">
    <property type="entry name" value="q2cbj1_9rhob like domain"/>
    <property type="match status" value="1"/>
</dbReference>
<dbReference type="SUPFAM" id="SSF49468">
    <property type="entry name" value="VHL"/>
    <property type="match status" value="1"/>
</dbReference>
<dbReference type="PANTHER" id="PTHR10869:SF226">
    <property type="entry name" value="PROLYL 4-HYDROXYLASE ALPHA SUBUNIT DOMAIN-CONTAINING PROTEIN"/>
    <property type="match status" value="1"/>
</dbReference>
<dbReference type="PANTHER" id="PTHR10869">
    <property type="entry name" value="PROLYL 4-HYDROXYLASE ALPHA SUBUNIT"/>
    <property type="match status" value="1"/>
</dbReference>
<dbReference type="AlphaFoldDB" id="A0A8J2S9S8"/>
<dbReference type="InterPro" id="IPR005123">
    <property type="entry name" value="Oxoglu/Fe-dep_dioxygenase_dom"/>
</dbReference>
<reference evidence="8" key="1">
    <citation type="submission" date="2021-11" db="EMBL/GenBank/DDBJ databases">
        <authorList>
            <consortium name="Genoscope - CEA"/>
            <person name="William W."/>
        </authorList>
    </citation>
    <scope>NUCLEOTIDE SEQUENCE</scope>
</reference>
<dbReference type="SMART" id="SM00702">
    <property type="entry name" value="P4Hc"/>
    <property type="match status" value="1"/>
</dbReference>
<evidence type="ECO:0000256" key="1">
    <source>
        <dbReference type="ARBA" id="ARBA00001961"/>
    </source>
</evidence>
<dbReference type="InterPro" id="IPR037140">
    <property type="entry name" value="VHL_beta_dom_sf"/>
</dbReference>
<comment type="cofactor">
    <cofactor evidence="1">
        <name>L-ascorbate</name>
        <dbReference type="ChEBI" id="CHEBI:38290"/>
    </cofactor>
</comment>
<feature type="signal peptide" evidence="6">
    <location>
        <begin position="1"/>
        <end position="16"/>
    </location>
</feature>
<name>A0A8J2S9S8_9STRA</name>
<feature type="domain" description="Fe2OG dioxygenase" evidence="7">
    <location>
        <begin position="329"/>
        <end position="434"/>
    </location>
</feature>
<dbReference type="GO" id="GO:0005506">
    <property type="term" value="F:iron ion binding"/>
    <property type="evidence" value="ECO:0007669"/>
    <property type="project" value="InterPro"/>
</dbReference>
<keyword evidence="5" id="KW-0408">Iron</keyword>
<keyword evidence="6" id="KW-0732">Signal</keyword>
<keyword evidence="2" id="KW-0479">Metal-binding</keyword>
<evidence type="ECO:0000256" key="5">
    <source>
        <dbReference type="ARBA" id="ARBA00023004"/>
    </source>
</evidence>
<dbReference type="InterPro" id="IPR045054">
    <property type="entry name" value="P4HA-like"/>
</dbReference>
<feature type="chain" id="PRO_5035202857" description="Fe2OG dioxygenase domain-containing protein" evidence="6">
    <location>
        <begin position="17"/>
        <end position="447"/>
    </location>
</feature>
<dbReference type="GO" id="GO:0005783">
    <property type="term" value="C:endoplasmic reticulum"/>
    <property type="evidence" value="ECO:0007669"/>
    <property type="project" value="TreeGrafter"/>
</dbReference>
<dbReference type="InterPro" id="IPR006620">
    <property type="entry name" value="Pro_4_hyd_alph"/>
</dbReference>
<sequence>MMRCALVITAAALAASKESDTDAAYKRSRLVYEAKKNEPFALIFENPYAEPRELYWIGSGAEPSLMGTVEPGGEFNVNTYEGHAFGWRPPAQSETCTTDELEGTVHAARGMERHVFGEKPRVLDAHARKREQERDDPFEAHFTNRAAYAMRLTDTKNASRTVDVAPGATRIWSVRRGEHYDWTSGDGELLYRSVIEFYDQKKHDFKEELHTALCAEKTPPSEPVRVAEYRDELDGRDLQVEILREEPLIAYLPNWTKPGDCADMEGRALRIGLADAQVFGERNVIADRRAISANLEWSRSNETSITNHLIKRAFKLAENLRSYDVTPGPFQEPLNFIQYAHGGEYRPHCDGVCHRTPYARGGRVATLIHYCRAPEVGGATVFPKARLKVQPQDDSAVLFTYKQSDGYMDDGNTLHTGCLLREGVKQIVTMWMREDVHDGEPWSDFLS</sequence>